<dbReference type="AlphaFoldDB" id="A0AAJ1MJC8"/>
<dbReference type="EMBL" id="JAQQAL010000009">
    <property type="protein sequence ID" value="MDC7225706.1"/>
    <property type="molecule type" value="Genomic_DNA"/>
</dbReference>
<reference evidence="1 2" key="1">
    <citation type="submission" date="2022-12" db="EMBL/GenBank/DDBJ databases">
        <title>Metagenome assembled genome from gulf of manar.</title>
        <authorList>
            <person name="Kohli P."/>
            <person name="Pk S."/>
            <person name="Venkata Ramana C."/>
            <person name="Sasikala C."/>
        </authorList>
    </citation>
    <scope>NUCLEOTIDE SEQUENCE [LARGE SCALE GENOMIC DNA]</scope>
    <source>
        <strain evidence="1">JB008</strain>
    </source>
</reference>
<dbReference type="Proteomes" id="UP001221217">
    <property type="component" value="Unassembled WGS sequence"/>
</dbReference>
<comment type="caution">
    <text evidence="1">The sequence shown here is derived from an EMBL/GenBank/DDBJ whole genome shotgun (WGS) entry which is preliminary data.</text>
</comment>
<gene>
    <name evidence="1" type="ORF">PQJ61_02955</name>
</gene>
<protein>
    <submittedName>
        <fullName evidence="1">Uncharacterized protein</fullName>
    </submittedName>
</protein>
<sequence>MGEKFDSLAPEVQGHIKNLVKTAKLEENIASFDDALEKLSEGWLEKQQSFFEQTKQHEMEETDGLDMDDTRGALIMTYSGSLINLGPEQNDYRSVDYLSIGLRNDVPESASEEESVLMKNIEKGASVEFDKGPILKSSAVYAIAVFKEEMEPEQEEELLDEVTMILAQDFAAINKTTIQEF</sequence>
<organism evidence="1 2">
    <name type="scientific">Candidatus Thalassospirochaeta sargassi</name>
    <dbReference type="NCBI Taxonomy" id="3119039"/>
    <lineage>
        <taxon>Bacteria</taxon>
        <taxon>Pseudomonadati</taxon>
        <taxon>Spirochaetota</taxon>
        <taxon>Spirochaetia</taxon>
        <taxon>Spirochaetales</taxon>
        <taxon>Spirochaetaceae</taxon>
        <taxon>Candidatus Thalassospirochaeta</taxon>
    </lineage>
</organism>
<accession>A0AAJ1MJC8</accession>
<name>A0AAJ1MJC8_9SPIO</name>
<evidence type="ECO:0000313" key="2">
    <source>
        <dbReference type="Proteomes" id="UP001221217"/>
    </source>
</evidence>
<evidence type="ECO:0000313" key="1">
    <source>
        <dbReference type="EMBL" id="MDC7225706.1"/>
    </source>
</evidence>
<proteinExistence type="predicted"/>